<evidence type="ECO:0000256" key="7">
    <source>
        <dbReference type="PROSITE-ProRule" id="PRU00880"/>
    </source>
</evidence>
<dbReference type="PANTHER" id="PTHR10048">
    <property type="entry name" value="PHOSPHATIDYLINOSITOL KINASE"/>
    <property type="match status" value="1"/>
</dbReference>
<dbReference type="InterPro" id="IPR000403">
    <property type="entry name" value="PI3/4_kinase_cat_dom"/>
</dbReference>
<dbReference type="Gene3D" id="3.40.50.1820">
    <property type="entry name" value="alpha/beta hydrolase"/>
    <property type="match status" value="1"/>
</dbReference>
<dbReference type="GO" id="GO:0004252">
    <property type="term" value="F:serine-type endopeptidase activity"/>
    <property type="evidence" value="ECO:0007669"/>
    <property type="project" value="InterPro"/>
</dbReference>
<feature type="compositionally biased region" description="Low complexity" evidence="8">
    <location>
        <begin position="135"/>
        <end position="144"/>
    </location>
</feature>
<dbReference type="InterPro" id="IPR001375">
    <property type="entry name" value="Peptidase_S9_cat"/>
</dbReference>
<dbReference type="SMART" id="SM00146">
    <property type="entry name" value="PI3Kc"/>
    <property type="match status" value="1"/>
</dbReference>
<proteinExistence type="inferred from homology"/>
<dbReference type="Pfam" id="PF00792">
    <property type="entry name" value="PI3K_C2"/>
    <property type="match status" value="1"/>
</dbReference>
<feature type="region of interest" description="Disordered" evidence="8">
    <location>
        <begin position="89"/>
        <end position="119"/>
    </location>
</feature>
<dbReference type="Pfam" id="PF00326">
    <property type="entry name" value="Peptidase_S9"/>
    <property type="match status" value="1"/>
</dbReference>
<feature type="region of interest" description="Disordered" evidence="8">
    <location>
        <begin position="375"/>
        <end position="403"/>
    </location>
</feature>
<evidence type="ECO:0000256" key="8">
    <source>
        <dbReference type="SAM" id="MobiDB-lite"/>
    </source>
</evidence>
<keyword evidence="4" id="KW-0547">Nucleotide-binding</keyword>
<comment type="similarity">
    <text evidence="7">Belongs to the PI3/PI4-kinase family.</text>
</comment>
<dbReference type="InterPro" id="IPR011009">
    <property type="entry name" value="Kinase-like_dom_sf"/>
</dbReference>
<dbReference type="SUPFAM" id="SSF53474">
    <property type="entry name" value="alpha/beta-Hydrolases"/>
    <property type="match status" value="1"/>
</dbReference>
<dbReference type="InterPro" id="IPR002470">
    <property type="entry name" value="Peptidase_S9A"/>
</dbReference>
<feature type="compositionally biased region" description="Low complexity" evidence="8">
    <location>
        <begin position="95"/>
        <end position="117"/>
    </location>
</feature>
<dbReference type="GeneID" id="20527682"/>
<accession>A0A058Z8H8</accession>
<name>A0A058Z8H8_FONAL</name>
<dbReference type="eggNOG" id="KOG2237">
    <property type="taxonomic scope" value="Eukaryota"/>
</dbReference>
<feature type="region of interest" description="Disordered" evidence="8">
    <location>
        <begin position="135"/>
        <end position="160"/>
    </location>
</feature>
<dbReference type="InterPro" id="IPR015433">
    <property type="entry name" value="PI3/4_kinase"/>
</dbReference>
<evidence type="ECO:0000259" key="10">
    <source>
        <dbReference type="PROSITE" id="PS51545"/>
    </source>
</evidence>
<dbReference type="GO" id="GO:0048015">
    <property type="term" value="P:phosphatidylinositol-mediated signaling"/>
    <property type="evidence" value="ECO:0007669"/>
    <property type="project" value="TreeGrafter"/>
</dbReference>
<dbReference type="CDD" id="cd00896">
    <property type="entry name" value="PI3Kc_III"/>
    <property type="match status" value="1"/>
</dbReference>
<dbReference type="GO" id="GO:0006897">
    <property type="term" value="P:endocytosis"/>
    <property type="evidence" value="ECO:0007669"/>
    <property type="project" value="TreeGrafter"/>
</dbReference>
<evidence type="ECO:0000256" key="5">
    <source>
        <dbReference type="ARBA" id="ARBA00022777"/>
    </source>
</evidence>
<dbReference type="InterPro" id="IPR018936">
    <property type="entry name" value="PI3/4_kinase_CS"/>
</dbReference>
<dbReference type="FunFam" id="3.30.1010.10:FF:000002">
    <property type="entry name" value="Phosphatidylinositol 3-kinase catalytic subunit type 3"/>
    <property type="match status" value="1"/>
</dbReference>
<evidence type="ECO:0000313" key="13">
    <source>
        <dbReference type="Proteomes" id="UP000030693"/>
    </source>
</evidence>
<dbReference type="EMBL" id="KB932204">
    <property type="protein sequence ID" value="KCV70599.1"/>
    <property type="molecule type" value="Genomic_DNA"/>
</dbReference>
<dbReference type="InterPro" id="IPR016024">
    <property type="entry name" value="ARM-type_fold"/>
</dbReference>
<dbReference type="GO" id="GO:0005768">
    <property type="term" value="C:endosome"/>
    <property type="evidence" value="ECO:0007669"/>
    <property type="project" value="TreeGrafter"/>
</dbReference>
<feature type="compositionally biased region" description="Polar residues" evidence="8">
    <location>
        <begin position="1301"/>
        <end position="1310"/>
    </location>
</feature>
<feature type="domain" description="C2 PI3K-type" evidence="11">
    <location>
        <begin position="118"/>
        <end position="285"/>
    </location>
</feature>
<organism evidence="12">
    <name type="scientific">Fonticula alba</name>
    <name type="common">Slime mold</name>
    <dbReference type="NCBI Taxonomy" id="691883"/>
    <lineage>
        <taxon>Eukaryota</taxon>
        <taxon>Rotosphaerida</taxon>
        <taxon>Fonticulaceae</taxon>
        <taxon>Fonticula</taxon>
    </lineage>
</organism>
<dbReference type="InterPro" id="IPR057756">
    <property type="entry name" value="PI3-kinase_type3/VPS34_cat"/>
</dbReference>
<dbReference type="Gene3D" id="2.130.10.120">
    <property type="entry name" value="Prolyl oligopeptidase, N-terminal domain"/>
    <property type="match status" value="1"/>
</dbReference>
<dbReference type="Pfam" id="PF00613">
    <property type="entry name" value="PI3Ka"/>
    <property type="match status" value="1"/>
</dbReference>
<dbReference type="InterPro" id="IPR036940">
    <property type="entry name" value="PI3/4_kinase_cat_sf"/>
</dbReference>
<dbReference type="STRING" id="691883.A0A058Z8H8"/>
<dbReference type="EC" id="2.7.1.137" evidence="2"/>
<dbReference type="SUPFAM" id="SSF49562">
    <property type="entry name" value="C2 domain (Calcium/lipid-binding domain, CaLB)"/>
    <property type="match status" value="1"/>
</dbReference>
<dbReference type="PRINTS" id="PR00862">
    <property type="entry name" value="PROLIGOPTASE"/>
</dbReference>
<dbReference type="SUPFAM" id="SSF48371">
    <property type="entry name" value="ARM repeat"/>
    <property type="match status" value="1"/>
</dbReference>
<dbReference type="PROSITE" id="PS50290">
    <property type="entry name" value="PI3_4_KINASE_3"/>
    <property type="match status" value="1"/>
</dbReference>
<keyword evidence="3" id="KW-0808">Transferase</keyword>
<gene>
    <name evidence="12" type="ORF">H696_02957</name>
</gene>
<evidence type="ECO:0000256" key="4">
    <source>
        <dbReference type="ARBA" id="ARBA00022741"/>
    </source>
</evidence>
<feature type="region of interest" description="Disordered" evidence="8">
    <location>
        <begin position="1294"/>
        <end position="1325"/>
    </location>
</feature>
<evidence type="ECO:0000256" key="2">
    <source>
        <dbReference type="ARBA" id="ARBA00012073"/>
    </source>
</evidence>
<dbReference type="InterPro" id="IPR042236">
    <property type="entry name" value="PI3K_accessory_sf"/>
</dbReference>
<evidence type="ECO:0000259" key="9">
    <source>
        <dbReference type="PROSITE" id="PS50290"/>
    </source>
</evidence>
<dbReference type="PROSITE" id="PS51547">
    <property type="entry name" value="C2_PI3K"/>
    <property type="match status" value="1"/>
</dbReference>
<comment type="similarity">
    <text evidence="1">Belongs to the peptidase S9A family.</text>
</comment>
<dbReference type="PANTHER" id="PTHR10048:SF7">
    <property type="entry name" value="PHOSPHATIDYLINOSITOL 3-KINASE CATALYTIC SUBUNIT TYPE 3"/>
    <property type="match status" value="1"/>
</dbReference>
<evidence type="ECO:0000313" key="12">
    <source>
        <dbReference type="EMBL" id="KCV70599.1"/>
    </source>
</evidence>
<dbReference type="RefSeq" id="XP_009495115.1">
    <property type="nucleotide sequence ID" value="XM_009496840.1"/>
</dbReference>
<evidence type="ECO:0000256" key="3">
    <source>
        <dbReference type="ARBA" id="ARBA00022679"/>
    </source>
</evidence>
<dbReference type="GO" id="GO:0034271">
    <property type="term" value="C:phosphatidylinositol 3-kinase complex, class III, type I"/>
    <property type="evidence" value="ECO:0007669"/>
    <property type="project" value="TreeGrafter"/>
</dbReference>
<dbReference type="SUPFAM" id="SSF56112">
    <property type="entry name" value="Protein kinase-like (PK-like)"/>
    <property type="match status" value="1"/>
</dbReference>
<dbReference type="GO" id="GO:0005777">
    <property type="term" value="C:peroxisome"/>
    <property type="evidence" value="ECO:0007669"/>
    <property type="project" value="TreeGrafter"/>
</dbReference>
<dbReference type="InterPro" id="IPR035892">
    <property type="entry name" value="C2_domain_sf"/>
</dbReference>
<feature type="domain" description="PIK helical" evidence="10">
    <location>
        <begin position="572"/>
        <end position="803"/>
    </location>
</feature>
<dbReference type="Gene3D" id="3.30.1010.10">
    <property type="entry name" value="Phosphatidylinositol 3-kinase Catalytic Subunit, Chain A, domain 4"/>
    <property type="match status" value="1"/>
</dbReference>
<feature type="domain" description="PI3K/PI4K catalytic" evidence="9">
    <location>
        <begin position="879"/>
        <end position="1152"/>
    </location>
</feature>
<dbReference type="Gene3D" id="1.10.1070.11">
    <property type="entry name" value="Phosphatidylinositol 3-/4-kinase, catalytic domain"/>
    <property type="match status" value="1"/>
</dbReference>
<dbReference type="GO" id="GO:0000407">
    <property type="term" value="C:phagophore assembly site"/>
    <property type="evidence" value="ECO:0007669"/>
    <property type="project" value="TreeGrafter"/>
</dbReference>
<keyword evidence="13" id="KW-1185">Reference proteome</keyword>
<keyword evidence="5" id="KW-0418">Kinase</keyword>
<keyword evidence="6" id="KW-0067">ATP-binding</keyword>
<evidence type="ECO:0000259" key="11">
    <source>
        <dbReference type="PROSITE" id="PS51547"/>
    </source>
</evidence>
<dbReference type="eggNOG" id="KOG0906">
    <property type="taxonomic scope" value="Eukaryota"/>
</dbReference>
<dbReference type="GO" id="GO:0016303">
    <property type="term" value="F:1-phosphatidylinositol-3-kinase activity"/>
    <property type="evidence" value="ECO:0007669"/>
    <property type="project" value="UniProtKB-EC"/>
</dbReference>
<dbReference type="Gene3D" id="1.25.40.70">
    <property type="entry name" value="Phosphatidylinositol 3-kinase, accessory domain (PIK)"/>
    <property type="match status" value="1"/>
</dbReference>
<dbReference type="Pfam" id="PF00454">
    <property type="entry name" value="PI3_PI4_kinase"/>
    <property type="match status" value="2"/>
</dbReference>
<dbReference type="GO" id="GO:0034272">
    <property type="term" value="C:phosphatidylinositol 3-kinase complex, class III, type II"/>
    <property type="evidence" value="ECO:0007669"/>
    <property type="project" value="TreeGrafter"/>
</dbReference>
<evidence type="ECO:0000256" key="6">
    <source>
        <dbReference type="ARBA" id="ARBA00022840"/>
    </source>
</evidence>
<dbReference type="InterPro" id="IPR029058">
    <property type="entry name" value="AB_hydrolase_fold"/>
</dbReference>
<dbReference type="GO" id="GO:0000045">
    <property type="term" value="P:autophagosome assembly"/>
    <property type="evidence" value="ECO:0007669"/>
    <property type="project" value="TreeGrafter"/>
</dbReference>
<dbReference type="GO" id="GO:0006508">
    <property type="term" value="P:proteolysis"/>
    <property type="evidence" value="ECO:0007669"/>
    <property type="project" value="InterPro"/>
</dbReference>
<dbReference type="SMART" id="SM00145">
    <property type="entry name" value="PI3Ka"/>
    <property type="match status" value="1"/>
</dbReference>
<sequence length="2027" mass="217714">MVPGEGAVGEGTGVAGLRFLFPPAEQLDGRNPFSPSALADHAPEFARPYVEHGLRDGHAFTELIVSCRIFSGGSQLVLPGNVVLRRLPDMPRRGPASSADTTPGASASASATSSAGANDDPLDLILQRIEGVRAGTTTSSASTPAPQPDGPMPTDQLHSSSVSALLPDHSLIGRWVGDGWVTFPVRVCDLPADALLCLTLYDRLEPRHLRVLGGTTLRLFEPIPLPSVLTRLPAGEGRFSLREMGGSPPAASDDLDGSLRGPTGAPIIPGIAPIDESIDFDVLRRLGFSVSGDGEYTLQQLQFTFPPGSQAPRNSVAVPRADAGNFLPSGSRVNRLLQGLRSCVLWPGREADGSIVPGTPHFGPRVANEAEEAKRAAALAQSRGNRGPSSAPGAGGPGAPAVSTAMRDSLTALQTCVSLCDMYERAQEGQSFSWLNGRSRMELERLIAHQIENLGASVIHVCLQRFEQTILHDSFVDLKASVTGDIKPQVIFRREELSDLPRFTAQMFDPQMKFLAMTAAMEGPGAGALGLAGSFPASAGPSGMRLHLASNPIQQMFNALKQTIRDPDQNLSFMSAEAPDPRMRTLLEAECRQPVHDRRLPEHLEQPLWQYRFFLAKEKMGLPTLLYHFARRNQKQREHLFSILHLWAPLSLVDCLTLLTKEFVNMAPARAFAVAQTATRPVEELLLIQLSLVESLKFEILPPADLLVDLSGEGKHGPMASPSAGTPEDVWQENPAVVALLQRAGPVERLFVSRSPVVHLLMTRSLRTPALCLSLYWQLHVEAVMENSRYAGHFKLLKNVFMAFLENSSYKASFQTIQRQERLVANVMTLMTDLRQSRLPRQKLISQLPDFIRNPKYNLHSFEPLAHPLDPTISVVGVDPDGSYIFKSAKQPLKLTFLREGGGTYCVIFKMGDDIRQDQLVMAFLRLMDRILKHEGMDMALSPYGVLATSESEGMIEFVEGSHPLSAILDQYDRDLAPVAVVQTNARGSAAAPPTLDPVTREIYLRSCAGYSIITYILGIGDRHLENLMLTDQGRLLHIDFGFIFGNDPKPYPPPMKICQEMVDAMGGTSGEMWFRFKDYCNTSYLVLRRSSSLFLSLLRLMDFSSLPDISRPNSRHVKKRLDRQPIQLAAPVLRPGHSLQSSKDIVYSSDVFVPLSLRMVNLAVRPGRRLLPGAACAWTRSFSSPPPAWEGPLVELERVTEVDFIRRAFPSGDVADVAEAAGAALRKAPAFQHLVRENDHALRWTGAHVRRVGTLMESLDRQQASLALPGEPLNPAYVGFDYFVDGGAMYRRRAEPGSSGPHSTGTLGQHTAGPTDELVFRPTDLGDDPGLVAEAARALDRGVITVSESLCGRWAAVLLAGPPGSESHLLYVTRPGAAAAGARPQRLSATASGPCWLATGGKGLPESGVLLFLEADQTGRPAALLAGVPTPSGMPAPVSLFTEPDPSMFLGLGTLPGPEMLSLLVQSHDRSEVWAVRSAGEPAAPPHETLQSVSLPGMPGAAVELLCIHPRHRGGTCFFGQSPGPDGSFWLLATGPADAASAPGLRLFRSSRGPGSGWHLAYDPGPDMRTIESLDIRHGHVVIYGNGCFGHSVAILNADTLTVTEVPLQGLLTPNEQPRPVRRITPPLAPSTLVDAPTDMPNPHWHEVPCVASAGLEVTPGLPVAYTPDGLPLIDPSAVYFYVRGPCTSASLAEVRLDQPDARLMPRVLAAAEVDTSSAAAGVEPLLLGASGIPVTYFTGQQAHPGPAPLLLKSYGSYGQSARLGLGDPERILLGLGWDVAVVHARGGGERGTGWHWSGTGQAGRLLRTVEDIRLAARWARGEAESGRFVALGSFSAGAAAAALAIEEPGLFDAAVLRSGFLDVAADLAAAGGGLLGAAERREWGDPSDPELAQLADPVHRLQHGLAGAGAWTTAAWVSCALTDRRAPAAHAAKYAALRRRAAAAAGAPAPLTLLRVLDLPAGSHLDTGLLEADHHGYLDPVRQTIEQASMLNFLLAMYDDAQRPGTGSGSFLRRCRSWLGLPSSK</sequence>
<dbReference type="InterPro" id="IPR001263">
    <property type="entry name" value="PI3K_accessory_dom"/>
</dbReference>
<reference evidence="12" key="1">
    <citation type="submission" date="2013-04" db="EMBL/GenBank/DDBJ databases">
        <title>The Genome Sequence of Fonticula alba ATCC 38817.</title>
        <authorList>
            <consortium name="The Broad Institute Genomics Platform"/>
            <person name="Russ C."/>
            <person name="Cuomo C."/>
            <person name="Burger G."/>
            <person name="Gray M.W."/>
            <person name="Holland P.W.H."/>
            <person name="King N."/>
            <person name="Lang F.B.F."/>
            <person name="Roger A.J."/>
            <person name="Ruiz-Trillo I."/>
            <person name="Brown M."/>
            <person name="Walker B."/>
            <person name="Young S."/>
            <person name="Zeng Q."/>
            <person name="Gargeya S."/>
            <person name="Fitzgerald M."/>
            <person name="Haas B."/>
            <person name="Abouelleil A."/>
            <person name="Allen A.W."/>
            <person name="Alvarado L."/>
            <person name="Arachchi H.M."/>
            <person name="Berlin A.M."/>
            <person name="Chapman S.B."/>
            <person name="Gainer-Dewar J."/>
            <person name="Goldberg J."/>
            <person name="Griggs A."/>
            <person name="Gujja S."/>
            <person name="Hansen M."/>
            <person name="Howarth C."/>
            <person name="Imamovic A."/>
            <person name="Ireland A."/>
            <person name="Larimer J."/>
            <person name="McCowan C."/>
            <person name="Murphy C."/>
            <person name="Pearson M."/>
            <person name="Poon T.W."/>
            <person name="Priest M."/>
            <person name="Roberts A."/>
            <person name="Saif S."/>
            <person name="Shea T."/>
            <person name="Sisk P."/>
            <person name="Sykes S."/>
            <person name="Wortman J."/>
            <person name="Nusbaum C."/>
            <person name="Birren B."/>
        </authorList>
    </citation>
    <scope>NUCLEOTIDE SEQUENCE [LARGE SCALE GENOMIC DNA]</scope>
    <source>
        <strain evidence="12">ATCC 38817</strain>
    </source>
</reference>
<evidence type="ECO:0000256" key="1">
    <source>
        <dbReference type="ARBA" id="ARBA00005228"/>
    </source>
</evidence>
<dbReference type="PROSITE" id="PS51545">
    <property type="entry name" value="PIK_HELICAL"/>
    <property type="match status" value="1"/>
</dbReference>
<dbReference type="InterPro" id="IPR002420">
    <property type="entry name" value="PI3K-type_C2_dom"/>
</dbReference>
<dbReference type="GO" id="GO:0005524">
    <property type="term" value="F:ATP binding"/>
    <property type="evidence" value="ECO:0007669"/>
    <property type="project" value="UniProtKB-KW"/>
</dbReference>
<dbReference type="OrthoDB" id="67688at2759"/>
<protein>
    <recommendedName>
        <fullName evidence="2">phosphatidylinositol 3-kinase</fullName>
        <ecNumber evidence="2">2.7.1.137</ecNumber>
    </recommendedName>
</protein>
<dbReference type="Proteomes" id="UP000030693">
    <property type="component" value="Unassembled WGS sequence"/>
</dbReference>
<dbReference type="PROSITE" id="PS00916">
    <property type="entry name" value="PI3_4_KINASE_2"/>
    <property type="match status" value="1"/>
</dbReference>